<dbReference type="Pfam" id="PF00892">
    <property type="entry name" value="EamA"/>
    <property type="match status" value="2"/>
</dbReference>
<dbReference type="GO" id="GO:0016020">
    <property type="term" value="C:membrane"/>
    <property type="evidence" value="ECO:0007669"/>
    <property type="project" value="UniProtKB-SubCell"/>
</dbReference>
<feature type="transmembrane region" description="Helical" evidence="6">
    <location>
        <begin position="251"/>
        <end position="271"/>
    </location>
</feature>
<feature type="domain" description="EamA" evidence="7">
    <location>
        <begin position="16"/>
        <end position="146"/>
    </location>
</feature>
<evidence type="ECO:0000259" key="7">
    <source>
        <dbReference type="Pfam" id="PF00892"/>
    </source>
</evidence>
<dbReference type="PANTHER" id="PTHR22911">
    <property type="entry name" value="ACYL-MALONYL CONDENSING ENZYME-RELATED"/>
    <property type="match status" value="1"/>
</dbReference>
<accession>A0A1Y5TEM1</accession>
<feature type="transmembrane region" description="Helical" evidence="6">
    <location>
        <begin position="105"/>
        <end position="123"/>
    </location>
</feature>
<dbReference type="Gene3D" id="1.10.3730.20">
    <property type="match status" value="1"/>
</dbReference>
<reference evidence="8 9" key="1">
    <citation type="submission" date="2017-03" db="EMBL/GenBank/DDBJ databases">
        <authorList>
            <person name="Afonso C.L."/>
            <person name="Miller P.J."/>
            <person name="Scott M.A."/>
            <person name="Spackman E."/>
            <person name="Goraichik I."/>
            <person name="Dimitrov K.M."/>
            <person name="Suarez D.L."/>
            <person name="Swayne D.E."/>
        </authorList>
    </citation>
    <scope>NUCLEOTIDE SEQUENCE [LARGE SCALE GENOMIC DNA]</scope>
    <source>
        <strain evidence="8 9">CECT 7691</strain>
    </source>
</reference>
<feature type="transmembrane region" description="Helical" evidence="6">
    <location>
        <begin position="78"/>
        <end position="99"/>
    </location>
</feature>
<dbReference type="InParanoid" id="A0A1Y5TEM1"/>
<evidence type="ECO:0000256" key="3">
    <source>
        <dbReference type="ARBA" id="ARBA00022692"/>
    </source>
</evidence>
<comment type="similarity">
    <text evidence="2">Belongs to the drug/metabolite transporter (DMT) superfamily. 10 TMS drug/metabolite exporter (DME) (TC 2.A.7.3) family.</text>
</comment>
<feature type="transmembrane region" description="Helical" evidence="6">
    <location>
        <begin position="47"/>
        <end position="66"/>
    </location>
</feature>
<proteinExistence type="inferred from homology"/>
<feature type="transmembrane region" description="Helical" evidence="6">
    <location>
        <begin position="277"/>
        <end position="294"/>
    </location>
</feature>
<organism evidence="8 9">
    <name type="scientific">Oceanibacterium hippocampi</name>
    <dbReference type="NCBI Taxonomy" id="745714"/>
    <lineage>
        <taxon>Bacteria</taxon>
        <taxon>Pseudomonadati</taxon>
        <taxon>Pseudomonadota</taxon>
        <taxon>Alphaproteobacteria</taxon>
        <taxon>Sneathiellales</taxon>
        <taxon>Sneathiellaceae</taxon>
        <taxon>Oceanibacterium</taxon>
    </lineage>
</organism>
<dbReference type="InterPro" id="IPR037185">
    <property type="entry name" value="EmrE-like"/>
</dbReference>
<dbReference type="RefSeq" id="WP_217807965.1">
    <property type="nucleotide sequence ID" value="NZ_FWFR01000002.1"/>
</dbReference>
<evidence type="ECO:0000256" key="6">
    <source>
        <dbReference type="SAM" id="Phobius"/>
    </source>
</evidence>
<keyword evidence="5 6" id="KW-0472">Membrane</keyword>
<evidence type="ECO:0000256" key="4">
    <source>
        <dbReference type="ARBA" id="ARBA00022989"/>
    </source>
</evidence>
<dbReference type="PANTHER" id="PTHR22911:SF6">
    <property type="entry name" value="SOLUTE CARRIER FAMILY 35 MEMBER G1"/>
    <property type="match status" value="1"/>
</dbReference>
<evidence type="ECO:0000256" key="5">
    <source>
        <dbReference type="ARBA" id="ARBA00023136"/>
    </source>
</evidence>
<feature type="transmembrane region" description="Helical" evidence="6">
    <location>
        <begin position="152"/>
        <end position="173"/>
    </location>
</feature>
<evidence type="ECO:0000256" key="2">
    <source>
        <dbReference type="ARBA" id="ARBA00009853"/>
    </source>
</evidence>
<name>A0A1Y5TEM1_9PROT</name>
<keyword evidence="9" id="KW-1185">Reference proteome</keyword>
<gene>
    <name evidence="8" type="ORF">OCH7691_02646</name>
</gene>
<sequence length="302" mass="31871">MLKAAAPAPGSRDNETGMLMMVTAMLMVPGIDAFAKVLTQTMPSGEIAAARFVFQSVLLAPLMLFRPRRTAGLGLLPNALRGGLLAAATLLFFSALAYMPLAETVAIFFVEPLILTLLSVPLLGEKIGWRRIVAISVGLAGAMIVIRPSAALFGLAAFLPLGAATCFAFYLILTRRLAPSGDAVTMQFLAGVFGALIMAVALVIGSFAGIAVLDPVMPDGREFLMLAGLGVIATIGHQLVVLALRRASAGLLAPFQYLEIVSATILGYLVFAEFPGPTTWLGIVLIVLSGVYVFHRERRLKG</sequence>
<dbReference type="Proteomes" id="UP000193200">
    <property type="component" value="Unassembled WGS sequence"/>
</dbReference>
<feature type="transmembrane region" description="Helical" evidence="6">
    <location>
        <begin position="128"/>
        <end position="146"/>
    </location>
</feature>
<keyword evidence="4 6" id="KW-1133">Transmembrane helix</keyword>
<comment type="subcellular location">
    <subcellularLocation>
        <location evidence="1">Membrane</location>
        <topology evidence="1">Multi-pass membrane protein</topology>
    </subcellularLocation>
</comment>
<dbReference type="EMBL" id="FWFR01000002">
    <property type="protein sequence ID" value="SLN60207.1"/>
    <property type="molecule type" value="Genomic_DNA"/>
</dbReference>
<dbReference type="AlphaFoldDB" id="A0A1Y5TEM1"/>
<feature type="domain" description="EamA" evidence="7">
    <location>
        <begin position="156"/>
        <end position="289"/>
    </location>
</feature>
<evidence type="ECO:0000313" key="9">
    <source>
        <dbReference type="Proteomes" id="UP000193200"/>
    </source>
</evidence>
<evidence type="ECO:0000313" key="8">
    <source>
        <dbReference type="EMBL" id="SLN60207.1"/>
    </source>
</evidence>
<dbReference type="InterPro" id="IPR000620">
    <property type="entry name" value="EamA_dom"/>
</dbReference>
<feature type="transmembrane region" description="Helical" evidence="6">
    <location>
        <begin position="223"/>
        <end position="244"/>
    </location>
</feature>
<keyword evidence="3 6" id="KW-0812">Transmembrane</keyword>
<feature type="transmembrane region" description="Helical" evidence="6">
    <location>
        <begin position="185"/>
        <end position="211"/>
    </location>
</feature>
<evidence type="ECO:0000256" key="1">
    <source>
        <dbReference type="ARBA" id="ARBA00004141"/>
    </source>
</evidence>
<dbReference type="SUPFAM" id="SSF103481">
    <property type="entry name" value="Multidrug resistance efflux transporter EmrE"/>
    <property type="match status" value="2"/>
</dbReference>
<protein>
    <submittedName>
        <fullName evidence="8">EamA-like transporter family protein</fullName>
    </submittedName>
</protein>